<dbReference type="GO" id="GO:0001558">
    <property type="term" value="P:regulation of cell growth"/>
    <property type="evidence" value="ECO:0007669"/>
    <property type="project" value="InterPro"/>
</dbReference>
<dbReference type="NCBIfam" id="NF007429">
    <property type="entry name" value="PRK09974.1"/>
    <property type="match status" value="1"/>
</dbReference>
<evidence type="ECO:0000313" key="2">
    <source>
        <dbReference type="EMBL" id="QIZ70009.1"/>
    </source>
</evidence>
<dbReference type="Pfam" id="PF15937">
    <property type="entry name" value="PrlF_antitoxin"/>
    <property type="match status" value="1"/>
</dbReference>
<dbReference type="EMBL" id="CP051167">
    <property type="protein sequence ID" value="QIZ70009.1"/>
    <property type="molecule type" value="Genomic_DNA"/>
</dbReference>
<evidence type="ECO:0000313" key="3">
    <source>
        <dbReference type="Proteomes" id="UP000500857"/>
    </source>
</evidence>
<dbReference type="RefSeq" id="WP_168568166.1">
    <property type="nucleotide sequence ID" value="NZ_CP051167.1"/>
</dbReference>
<feature type="domain" description="SpoVT-AbrB" evidence="1">
    <location>
        <begin position="11"/>
        <end position="57"/>
    </location>
</feature>
<gene>
    <name evidence="2" type="ORF">HCG48_04990</name>
</gene>
<proteinExistence type="predicted"/>
<evidence type="ECO:0000259" key="1">
    <source>
        <dbReference type="SMART" id="SM00966"/>
    </source>
</evidence>
<dbReference type="GO" id="GO:0097351">
    <property type="term" value="F:toxin sequestering activity"/>
    <property type="evidence" value="ECO:0007669"/>
    <property type="project" value="InterPro"/>
</dbReference>
<dbReference type="Gene3D" id="2.10.260.10">
    <property type="match status" value="1"/>
</dbReference>
<dbReference type="SUPFAM" id="SSF89447">
    <property type="entry name" value="AbrB/MazE/MraZ-like"/>
    <property type="match status" value="1"/>
</dbReference>
<protein>
    <submittedName>
        <fullName evidence="2">Type II toxin-antitoxin system PrlF family antitoxin</fullName>
    </submittedName>
</protein>
<reference evidence="2 3" key="1">
    <citation type="submission" date="2020-04" db="EMBL/GenBank/DDBJ databases">
        <authorList>
            <person name="Basu S."/>
            <person name="Maruthanayagam V."/>
            <person name="Chakraborty S."/>
            <person name="Pramanik A."/>
            <person name="Mukherjee J."/>
            <person name="Brink B."/>
        </authorList>
    </citation>
    <scope>NUCLEOTIDE SEQUENCE [LARGE SCALE GENOMIC DNA]</scope>
    <source>
        <strain evidence="2 3">AP17</strain>
    </source>
</reference>
<name>A0A6H1TXC6_9CYAN</name>
<dbReference type="Proteomes" id="UP000500857">
    <property type="component" value="Chromosome"/>
</dbReference>
<organism evidence="2 3">
    <name type="scientific">Oxynema aestuarii AP17</name>
    <dbReference type="NCBI Taxonomy" id="2064643"/>
    <lineage>
        <taxon>Bacteria</taxon>
        <taxon>Bacillati</taxon>
        <taxon>Cyanobacteriota</taxon>
        <taxon>Cyanophyceae</taxon>
        <taxon>Oscillatoriophycideae</taxon>
        <taxon>Oscillatoriales</taxon>
        <taxon>Oscillatoriaceae</taxon>
        <taxon>Oxynema</taxon>
        <taxon>Oxynema aestuarii</taxon>
    </lineage>
</organism>
<accession>A0A6H1TXC6</accession>
<sequence length="113" mass="12872">MSLEQIRHPTSKLTARYQTTVPLVVRELLGLQKNDTIEYIIQPDGQILISRAVENESEESDPALESFLSFLERDIKDRPEHIQPVTSKLVDRARALVADLDVNLDESLSEEDE</sequence>
<dbReference type="KEGG" id="oxy:HCG48_04990"/>
<dbReference type="GO" id="GO:0003700">
    <property type="term" value="F:DNA-binding transcription factor activity"/>
    <property type="evidence" value="ECO:0007669"/>
    <property type="project" value="InterPro"/>
</dbReference>
<dbReference type="GO" id="GO:0003677">
    <property type="term" value="F:DNA binding"/>
    <property type="evidence" value="ECO:0007669"/>
    <property type="project" value="InterPro"/>
</dbReference>
<dbReference type="SMART" id="SM00966">
    <property type="entry name" value="SpoVT_AbrB"/>
    <property type="match status" value="1"/>
</dbReference>
<dbReference type="InterPro" id="IPR007159">
    <property type="entry name" value="SpoVT-AbrB_dom"/>
</dbReference>
<dbReference type="AlphaFoldDB" id="A0A6H1TXC6"/>
<dbReference type="InterPro" id="IPR031848">
    <property type="entry name" value="PrlF_antitoxin"/>
</dbReference>
<keyword evidence="3" id="KW-1185">Reference proteome</keyword>
<dbReference type="InterPro" id="IPR037914">
    <property type="entry name" value="SpoVT-AbrB_sf"/>
</dbReference>